<dbReference type="PANTHER" id="PTHR11705:SF91">
    <property type="entry name" value="FI01817P-RELATED"/>
    <property type="match status" value="1"/>
</dbReference>
<keyword evidence="9" id="KW-0482">Metalloprotease</keyword>
<dbReference type="Gene3D" id="3.30.70.340">
    <property type="entry name" value="Metallocarboxypeptidase-like"/>
    <property type="match status" value="1"/>
</dbReference>
<evidence type="ECO:0000256" key="4">
    <source>
        <dbReference type="ARBA" id="ARBA00022670"/>
    </source>
</evidence>
<evidence type="ECO:0000256" key="11">
    <source>
        <dbReference type="ARBA" id="ARBA00069039"/>
    </source>
</evidence>
<dbReference type="PRINTS" id="PR00765">
    <property type="entry name" value="CRBOXYPTASEA"/>
</dbReference>
<dbReference type="PROSITE" id="PS52035">
    <property type="entry name" value="PEPTIDASE_M14"/>
    <property type="match status" value="1"/>
</dbReference>
<keyword evidence="5" id="KW-0479">Metal-binding</keyword>
<dbReference type="SMART" id="SM00631">
    <property type="entry name" value="Zn_pept"/>
    <property type="match status" value="1"/>
</dbReference>
<proteinExistence type="inferred from homology"/>
<dbReference type="CDD" id="cd03860">
    <property type="entry name" value="M14_CP_A-B_like"/>
    <property type="match status" value="1"/>
</dbReference>
<dbReference type="Pfam" id="PF00246">
    <property type="entry name" value="Peptidase_M14"/>
    <property type="match status" value="1"/>
</dbReference>
<keyword evidence="6 13" id="KW-0732">Signal</keyword>
<keyword evidence="8" id="KW-0862">Zinc</keyword>
<dbReference type="GO" id="GO:0004181">
    <property type="term" value="F:metallocarboxypeptidase activity"/>
    <property type="evidence" value="ECO:0007669"/>
    <property type="project" value="InterPro"/>
</dbReference>
<dbReference type="GO" id="GO:0008270">
    <property type="term" value="F:zinc ion binding"/>
    <property type="evidence" value="ECO:0007669"/>
    <property type="project" value="InterPro"/>
</dbReference>
<name>A0A914V991_9BILA</name>
<dbReference type="Gene3D" id="3.40.630.10">
    <property type="entry name" value="Zn peptidases"/>
    <property type="match status" value="1"/>
</dbReference>
<dbReference type="InterPro" id="IPR057247">
    <property type="entry name" value="CARBOXYPEPT_ZN_2"/>
</dbReference>
<keyword evidence="15" id="KW-1185">Reference proteome</keyword>
<dbReference type="InterPro" id="IPR003146">
    <property type="entry name" value="M14A_act_pep"/>
</dbReference>
<evidence type="ECO:0000256" key="2">
    <source>
        <dbReference type="ARBA" id="ARBA00005988"/>
    </source>
</evidence>
<dbReference type="GO" id="GO:0006508">
    <property type="term" value="P:proteolysis"/>
    <property type="evidence" value="ECO:0007669"/>
    <property type="project" value="UniProtKB-KW"/>
</dbReference>
<evidence type="ECO:0000256" key="9">
    <source>
        <dbReference type="ARBA" id="ARBA00023049"/>
    </source>
</evidence>
<dbReference type="SUPFAM" id="SSF54897">
    <property type="entry name" value="Protease propeptides/inhibitors"/>
    <property type="match status" value="1"/>
</dbReference>
<dbReference type="Pfam" id="PF02244">
    <property type="entry name" value="Propep_M14"/>
    <property type="match status" value="1"/>
</dbReference>
<dbReference type="SUPFAM" id="SSF53187">
    <property type="entry name" value="Zn-dependent exopeptidases"/>
    <property type="match status" value="1"/>
</dbReference>
<dbReference type="AlphaFoldDB" id="A0A914V991"/>
<reference evidence="16" key="1">
    <citation type="submission" date="2022-11" db="UniProtKB">
        <authorList>
            <consortium name="WormBaseParasite"/>
        </authorList>
    </citation>
    <scope>IDENTIFICATION</scope>
</reference>
<dbReference type="PROSITE" id="PS00133">
    <property type="entry name" value="CARBOXYPEPT_ZN_2"/>
    <property type="match status" value="1"/>
</dbReference>
<evidence type="ECO:0000256" key="10">
    <source>
        <dbReference type="ARBA" id="ARBA00023157"/>
    </source>
</evidence>
<sequence>MKSGLILGAIAYLYVARFGHCSDDKETKRPYKVFRFVPENLEALQFADRLYRSAADYKLDFWKSPKGVGIFVDVMVPPQYVDTFPTLLTQNNISYIVTIPDVAKLIEEREKPAEPDTSTKFIDILTSFFRSRKQDDRSTKALFNFGDYSNYPKITYWLQTIAFNYPSFTKTFKIGTTTEGRAIEGIKIGNPASSRDKKAVWIDGGIHAREWAAVHTALYIINELVSKYGYDPVVTHYVDSLNFYIVPCLNPDGYEYSRSDSSVPERRMWRKNRAKEKCGKDIWGRKACCGGVDLNRNFGFHWAESGSSDDPCSEVYQGTKEFSEPESRALRDMLLSPELNGKTDAYISFHTYAQMWMFPFGHQRNQVPDDVNDLRTVGREAVNALQSVFGTRYQLGTGADMLYPSSGGSDDWAKEKAKIKYTYLLELRPEESAYDGFLLEKSQLIPTGKETWAGVKKVIDAVLKKNHLEQNNRDSNNGGAGFLCRTIAAASNNYNDTENNQEMDDTVLDNKALDSKAFDNAMGTKMDNSKMERNVNSNLGDSSAIDVANAKAEDHRRCCYDKGHHCSNDNYKNYCSDHNSNCKTNKCCCNHNDVHAAPYRTVGKVRLEEACLQERAKRLR</sequence>
<keyword evidence="10" id="KW-1015">Disulfide bond</keyword>
<evidence type="ECO:0000256" key="6">
    <source>
        <dbReference type="ARBA" id="ARBA00022729"/>
    </source>
</evidence>
<dbReference type="WBParaSite" id="PSAMB.scaffold1684size28756.g14359.t1">
    <property type="protein sequence ID" value="PSAMB.scaffold1684size28756.g14359.t1"/>
    <property type="gene ID" value="PSAMB.scaffold1684size28756.g14359"/>
</dbReference>
<organism evidence="15 16">
    <name type="scientific">Plectus sambesii</name>
    <dbReference type="NCBI Taxonomy" id="2011161"/>
    <lineage>
        <taxon>Eukaryota</taxon>
        <taxon>Metazoa</taxon>
        <taxon>Ecdysozoa</taxon>
        <taxon>Nematoda</taxon>
        <taxon>Chromadorea</taxon>
        <taxon>Plectida</taxon>
        <taxon>Plectina</taxon>
        <taxon>Plectoidea</taxon>
        <taxon>Plectidae</taxon>
        <taxon>Plectus</taxon>
    </lineage>
</organism>
<evidence type="ECO:0000313" key="16">
    <source>
        <dbReference type="WBParaSite" id="PSAMB.scaffold1684size28756.g14359.t1"/>
    </source>
</evidence>
<evidence type="ECO:0000256" key="5">
    <source>
        <dbReference type="ARBA" id="ARBA00022723"/>
    </source>
</evidence>
<dbReference type="FunFam" id="3.30.70.340:FF:000002">
    <property type="entry name" value="Carboxypeptidase A"/>
    <property type="match status" value="1"/>
</dbReference>
<evidence type="ECO:0000256" key="8">
    <source>
        <dbReference type="ARBA" id="ARBA00022833"/>
    </source>
</evidence>
<comment type="cofactor">
    <cofactor evidence="1">
        <name>Zn(2+)</name>
        <dbReference type="ChEBI" id="CHEBI:29105"/>
    </cofactor>
</comment>
<dbReference type="PANTHER" id="PTHR11705">
    <property type="entry name" value="PROTEASE FAMILY M14 CARBOXYPEPTIDASE A,B"/>
    <property type="match status" value="1"/>
</dbReference>
<dbReference type="InterPro" id="IPR000834">
    <property type="entry name" value="Peptidase_M14"/>
</dbReference>
<protein>
    <recommendedName>
        <fullName evidence="11">Zinc carboxypeptidase A 1</fullName>
    </recommendedName>
</protein>
<keyword evidence="7" id="KW-0378">Hydrolase</keyword>
<feature type="signal peptide" evidence="13">
    <location>
        <begin position="1"/>
        <end position="21"/>
    </location>
</feature>
<dbReference type="FunFam" id="3.40.630.10:FF:000070">
    <property type="entry name" value="Putative carboxypeptidase suro-1"/>
    <property type="match status" value="1"/>
</dbReference>
<evidence type="ECO:0000256" key="12">
    <source>
        <dbReference type="PROSITE-ProRule" id="PRU01379"/>
    </source>
</evidence>
<dbReference type="Proteomes" id="UP000887566">
    <property type="component" value="Unplaced"/>
</dbReference>
<feature type="domain" description="Peptidase M14" evidence="14">
    <location>
        <begin position="147"/>
        <end position="462"/>
    </location>
</feature>
<accession>A0A914V991</accession>
<evidence type="ECO:0000256" key="1">
    <source>
        <dbReference type="ARBA" id="ARBA00001947"/>
    </source>
</evidence>
<keyword evidence="3" id="KW-0121">Carboxypeptidase</keyword>
<feature type="chain" id="PRO_5037426329" description="Zinc carboxypeptidase A 1" evidence="13">
    <location>
        <begin position="22"/>
        <end position="620"/>
    </location>
</feature>
<comment type="similarity">
    <text evidence="2 12">Belongs to the peptidase M14 family.</text>
</comment>
<feature type="active site" description="Proton donor/acceptor" evidence="12">
    <location>
        <position position="426"/>
    </location>
</feature>
<evidence type="ECO:0000256" key="7">
    <source>
        <dbReference type="ARBA" id="ARBA00022801"/>
    </source>
</evidence>
<keyword evidence="4" id="KW-0645">Protease</keyword>
<dbReference type="GO" id="GO:0005615">
    <property type="term" value="C:extracellular space"/>
    <property type="evidence" value="ECO:0007669"/>
    <property type="project" value="TreeGrafter"/>
</dbReference>
<evidence type="ECO:0000259" key="14">
    <source>
        <dbReference type="PROSITE" id="PS52035"/>
    </source>
</evidence>
<evidence type="ECO:0000256" key="3">
    <source>
        <dbReference type="ARBA" id="ARBA00022645"/>
    </source>
</evidence>
<dbReference type="InterPro" id="IPR036990">
    <property type="entry name" value="M14A-like_propep"/>
</dbReference>
<evidence type="ECO:0000313" key="15">
    <source>
        <dbReference type="Proteomes" id="UP000887566"/>
    </source>
</evidence>
<evidence type="ECO:0000256" key="13">
    <source>
        <dbReference type="SAM" id="SignalP"/>
    </source>
</evidence>